<evidence type="ECO:0000256" key="1">
    <source>
        <dbReference type="SAM" id="Phobius"/>
    </source>
</evidence>
<dbReference type="GO" id="GO:0004252">
    <property type="term" value="F:serine-type endopeptidase activity"/>
    <property type="evidence" value="ECO:0007669"/>
    <property type="project" value="InterPro"/>
</dbReference>
<proteinExistence type="predicted"/>
<feature type="transmembrane region" description="Helical" evidence="1">
    <location>
        <begin position="346"/>
        <end position="366"/>
    </location>
</feature>
<dbReference type="Proteomes" id="UP000253727">
    <property type="component" value="Unassembled WGS sequence"/>
</dbReference>
<evidence type="ECO:0000313" key="4">
    <source>
        <dbReference type="Proteomes" id="UP000253727"/>
    </source>
</evidence>
<dbReference type="AlphaFoldDB" id="A0A369Q3U3"/>
<dbReference type="InterPro" id="IPR043504">
    <property type="entry name" value="Peptidase_S1_PA_chymotrypsin"/>
</dbReference>
<name>A0A369Q3U3_9SPHN</name>
<dbReference type="Gene3D" id="2.40.10.10">
    <property type="entry name" value="Trypsin-like serine proteases"/>
    <property type="match status" value="2"/>
</dbReference>
<sequence length="530" mass="56917">MIRLVIAIASLLALLLPGSVSADPADVAASARGVVRVVIVGSDGEESFPISHGSGFAISANRIVTNSHVIEEARNDETLRIAIIPSEGDEVSSARILAVSPRNDLALLELTGGLRLPRLTIAGGAGQDSGEVSAIGYPMNVDRAQGLDIGDVLKSQPPVKSRGFLSGARPSRQFDTILHTAPIARGNSGGPLVDSCGRVLGVNSFGADSNGSDAEFFFAISMRELLPFLRENGVQPAVNSLPCRSLADLDDEERQRLAREQEQARAAMSARTSEARDKRERARLEAEMAVMEEREDIMALCAVLLLIGFGAALFAWSARQKAMSVDDYAEDDDDAAALGWFTNERLFAIAALIAAAAFVAALALWFSRPGLAEIDRRVDAAMRDGEAPDTTGQQNPIAGTYLCSIDVARSRITGAQSEDLTLEWSADGCVNSRTQYGFAKGEWNRVFVPNDEDAVSVNSFDPQSGTYRSERYLLSRSQMARARRERGGYTAPGCETPDAAASLGEKQEAVLGLLPGRPNERLVYKCELRR</sequence>
<evidence type="ECO:0000313" key="3">
    <source>
        <dbReference type="EMBL" id="RDC59551.1"/>
    </source>
</evidence>
<dbReference type="Pfam" id="PF13365">
    <property type="entry name" value="Trypsin_2"/>
    <property type="match status" value="1"/>
</dbReference>
<keyword evidence="1" id="KW-0472">Membrane</keyword>
<dbReference type="GO" id="GO:0006508">
    <property type="term" value="P:proteolysis"/>
    <property type="evidence" value="ECO:0007669"/>
    <property type="project" value="InterPro"/>
</dbReference>
<organism evidence="3 4">
    <name type="scientific">Alteripontixanthobacter maritimus</name>
    <dbReference type="NCBI Taxonomy" id="2161824"/>
    <lineage>
        <taxon>Bacteria</taxon>
        <taxon>Pseudomonadati</taxon>
        <taxon>Pseudomonadota</taxon>
        <taxon>Alphaproteobacteria</taxon>
        <taxon>Sphingomonadales</taxon>
        <taxon>Erythrobacteraceae</taxon>
        <taxon>Alteripontixanthobacter</taxon>
    </lineage>
</organism>
<reference evidence="3 4" key="1">
    <citation type="submission" date="2018-04" db="EMBL/GenBank/DDBJ databases">
        <title>Altererythrobacter sp. HME9302 genome sequencing and assembly.</title>
        <authorList>
            <person name="Kang H."/>
            <person name="Kim H."/>
            <person name="Joh K."/>
        </authorList>
    </citation>
    <scope>NUCLEOTIDE SEQUENCE [LARGE SCALE GENOMIC DNA]</scope>
    <source>
        <strain evidence="3 4">HME9302</strain>
    </source>
</reference>
<gene>
    <name evidence="3" type="ORF">HME9302_00741</name>
</gene>
<dbReference type="PRINTS" id="PR00834">
    <property type="entry name" value="PROTEASES2C"/>
</dbReference>
<dbReference type="PANTHER" id="PTHR43019">
    <property type="entry name" value="SERINE ENDOPROTEASE DEGS"/>
    <property type="match status" value="1"/>
</dbReference>
<dbReference type="InterPro" id="IPR001940">
    <property type="entry name" value="Peptidase_S1C"/>
</dbReference>
<feature type="chain" id="PRO_5017083367" description="Protease" evidence="2">
    <location>
        <begin position="23"/>
        <end position="530"/>
    </location>
</feature>
<feature type="transmembrane region" description="Helical" evidence="1">
    <location>
        <begin position="297"/>
        <end position="316"/>
    </location>
</feature>
<keyword evidence="1" id="KW-1133">Transmembrane helix</keyword>
<keyword evidence="1" id="KW-0812">Transmembrane</keyword>
<evidence type="ECO:0000256" key="2">
    <source>
        <dbReference type="SAM" id="SignalP"/>
    </source>
</evidence>
<dbReference type="EMBL" id="QBKA01000002">
    <property type="protein sequence ID" value="RDC59551.1"/>
    <property type="molecule type" value="Genomic_DNA"/>
</dbReference>
<dbReference type="OrthoDB" id="9766361at2"/>
<keyword evidence="2" id="KW-0732">Signal</keyword>
<dbReference type="SUPFAM" id="SSF50494">
    <property type="entry name" value="Trypsin-like serine proteases"/>
    <property type="match status" value="1"/>
</dbReference>
<dbReference type="RefSeq" id="WP_115367452.1">
    <property type="nucleotide sequence ID" value="NZ_QBKA01000002.1"/>
</dbReference>
<accession>A0A369Q3U3</accession>
<dbReference type="PANTHER" id="PTHR43019:SF23">
    <property type="entry name" value="PROTEASE DO-LIKE 5, CHLOROPLASTIC"/>
    <property type="match status" value="1"/>
</dbReference>
<feature type="signal peptide" evidence="2">
    <location>
        <begin position="1"/>
        <end position="22"/>
    </location>
</feature>
<protein>
    <recommendedName>
        <fullName evidence="5">Protease</fullName>
    </recommendedName>
</protein>
<dbReference type="InterPro" id="IPR009003">
    <property type="entry name" value="Peptidase_S1_PA"/>
</dbReference>
<comment type="caution">
    <text evidence="3">The sequence shown here is derived from an EMBL/GenBank/DDBJ whole genome shotgun (WGS) entry which is preliminary data.</text>
</comment>
<evidence type="ECO:0008006" key="5">
    <source>
        <dbReference type="Google" id="ProtNLM"/>
    </source>
</evidence>
<keyword evidence="4" id="KW-1185">Reference proteome</keyword>